<evidence type="ECO:0000313" key="2">
    <source>
        <dbReference type="Proteomes" id="UP001062846"/>
    </source>
</evidence>
<protein>
    <submittedName>
        <fullName evidence="1">Uncharacterized protein</fullName>
    </submittedName>
</protein>
<dbReference type="Proteomes" id="UP001062846">
    <property type="component" value="Chromosome 9"/>
</dbReference>
<reference evidence="1" key="1">
    <citation type="submission" date="2022-02" db="EMBL/GenBank/DDBJ databases">
        <title>Plant Genome Project.</title>
        <authorList>
            <person name="Zhang R.-G."/>
        </authorList>
    </citation>
    <scope>NUCLEOTIDE SEQUENCE</scope>
    <source>
        <strain evidence="1">AT1</strain>
    </source>
</reference>
<dbReference type="EMBL" id="CM046396">
    <property type="protein sequence ID" value="KAI8537157.1"/>
    <property type="molecule type" value="Genomic_DNA"/>
</dbReference>
<evidence type="ECO:0000313" key="1">
    <source>
        <dbReference type="EMBL" id="KAI8537157.1"/>
    </source>
</evidence>
<proteinExistence type="predicted"/>
<keyword evidence="2" id="KW-1185">Reference proteome</keyword>
<accession>A0ACC0M897</accession>
<comment type="caution">
    <text evidence="1">The sequence shown here is derived from an EMBL/GenBank/DDBJ whole genome shotgun (WGS) entry which is preliminary data.</text>
</comment>
<gene>
    <name evidence="1" type="ORF">RHMOL_Rhmol09G0003900</name>
</gene>
<sequence length="189" mass="21406">MLVMEAFSAILSFKISHGGFSYHPRCEALGLFHLMFADDMFVICGADSHTFCTIAELMRDFHLFFGLQPNLQKSASFFSGVSVESKQVLNSILNIPEAVLPVKYFGVPLISTKLSYSDCLVLKEKMLRRVQSWSNKFLSYVAQLIGSILFSMRVYWASVFILPHRIMKDIEGILNAIFMERCGIEVPLC</sequence>
<name>A0ACC0M897_RHOML</name>
<organism evidence="1 2">
    <name type="scientific">Rhododendron molle</name>
    <name type="common">Chinese azalea</name>
    <name type="synonym">Azalea mollis</name>
    <dbReference type="NCBI Taxonomy" id="49168"/>
    <lineage>
        <taxon>Eukaryota</taxon>
        <taxon>Viridiplantae</taxon>
        <taxon>Streptophyta</taxon>
        <taxon>Embryophyta</taxon>
        <taxon>Tracheophyta</taxon>
        <taxon>Spermatophyta</taxon>
        <taxon>Magnoliopsida</taxon>
        <taxon>eudicotyledons</taxon>
        <taxon>Gunneridae</taxon>
        <taxon>Pentapetalae</taxon>
        <taxon>asterids</taxon>
        <taxon>Ericales</taxon>
        <taxon>Ericaceae</taxon>
        <taxon>Ericoideae</taxon>
        <taxon>Rhodoreae</taxon>
        <taxon>Rhododendron</taxon>
    </lineage>
</organism>